<keyword evidence="6" id="KW-0812">Transmembrane</keyword>
<evidence type="ECO:0000313" key="8">
    <source>
        <dbReference type="EMBL" id="OTG31516.1"/>
    </source>
</evidence>
<evidence type="ECO:0000313" key="9">
    <source>
        <dbReference type="Proteomes" id="UP000215914"/>
    </source>
</evidence>
<dbReference type="AlphaFoldDB" id="A0A251V8N5"/>
<dbReference type="Proteomes" id="UP000215914">
    <property type="component" value="Chromosome 3"/>
</dbReference>
<gene>
    <name evidence="8" type="ORF">HannXRQ_Chr03g0076511</name>
    <name evidence="7" type="ORF">HanXRQr2_Chr03g0117501</name>
</gene>
<keyword evidence="3" id="KW-0863">Zinc-finger</keyword>
<dbReference type="PANTHER" id="PTHR46151:SF12">
    <property type="entry name" value="RING_U-BOX SUPERFAMILY PROTEIN"/>
    <property type="match status" value="1"/>
</dbReference>
<reference evidence="7 9" key="1">
    <citation type="journal article" date="2017" name="Nature">
        <title>The sunflower genome provides insights into oil metabolism, flowering and Asterid evolution.</title>
        <authorList>
            <person name="Badouin H."/>
            <person name="Gouzy J."/>
            <person name="Grassa C.J."/>
            <person name="Murat F."/>
            <person name="Staton S.E."/>
            <person name="Cottret L."/>
            <person name="Lelandais-Briere C."/>
            <person name="Owens G.L."/>
            <person name="Carrere S."/>
            <person name="Mayjonade B."/>
            <person name="Legrand L."/>
            <person name="Gill N."/>
            <person name="Kane N.C."/>
            <person name="Bowers J.E."/>
            <person name="Hubner S."/>
            <person name="Bellec A."/>
            <person name="Berard A."/>
            <person name="Berges H."/>
            <person name="Blanchet N."/>
            <person name="Boniface M.C."/>
            <person name="Brunel D."/>
            <person name="Catrice O."/>
            <person name="Chaidir N."/>
            <person name="Claudel C."/>
            <person name="Donnadieu C."/>
            <person name="Faraut T."/>
            <person name="Fievet G."/>
            <person name="Helmstetter N."/>
            <person name="King M."/>
            <person name="Knapp S.J."/>
            <person name="Lai Z."/>
            <person name="Le Paslier M.C."/>
            <person name="Lippi Y."/>
            <person name="Lorenzon L."/>
            <person name="Mandel J.R."/>
            <person name="Marage G."/>
            <person name="Marchand G."/>
            <person name="Marquand E."/>
            <person name="Bret-Mestries E."/>
            <person name="Morien E."/>
            <person name="Nambeesan S."/>
            <person name="Nguyen T."/>
            <person name="Pegot-Espagnet P."/>
            <person name="Pouilly N."/>
            <person name="Raftis F."/>
            <person name="Sallet E."/>
            <person name="Schiex T."/>
            <person name="Thomas J."/>
            <person name="Vandecasteele C."/>
            <person name="Vares D."/>
            <person name="Vear F."/>
            <person name="Vautrin S."/>
            <person name="Crespi M."/>
            <person name="Mangin B."/>
            <person name="Burke J.M."/>
            <person name="Salse J."/>
            <person name="Munos S."/>
            <person name="Vincourt P."/>
            <person name="Rieseberg L.H."/>
            <person name="Langlade N.B."/>
        </authorList>
    </citation>
    <scope>NUCLEOTIDE SEQUENCE [LARGE SCALE GENOMIC DNA]</scope>
    <source>
        <strain evidence="9">cv. SF193</strain>
        <tissue evidence="7">Leaves</tissue>
    </source>
</reference>
<dbReference type="Gramene" id="mRNA:HanXRQr2_Chr03g0117501">
    <property type="protein sequence ID" value="mRNA:HanXRQr2_Chr03g0117501"/>
    <property type="gene ID" value="HanXRQr2_Chr03g0117501"/>
</dbReference>
<dbReference type="InParanoid" id="A0A251V8N5"/>
<accession>A0A251V8N5</accession>
<dbReference type="GO" id="GO:0016020">
    <property type="term" value="C:membrane"/>
    <property type="evidence" value="ECO:0007669"/>
    <property type="project" value="UniProtKB-SubCell"/>
</dbReference>
<dbReference type="PANTHER" id="PTHR46151">
    <property type="entry name" value="NEP1-INTERACTING PROTEIN-LIKE 2"/>
    <property type="match status" value="1"/>
</dbReference>
<feature type="transmembrane region" description="Helical" evidence="6">
    <location>
        <begin position="17"/>
        <end position="40"/>
    </location>
</feature>
<dbReference type="EMBL" id="CM007892">
    <property type="protein sequence ID" value="OTG31516.1"/>
    <property type="molecule type" value="Genomic_DNA"/>
</dbReference>
<name>A0A251V8N5_HELAN</name>
<sequence length="150" mass="15613">MAYDSQFKFFCNAVKKVFMALVTCTVALGGATVGTIAGAIEGPTTETGLVRGSVVGAVTGAITALQLMDMIIDGEPFSKVSFLSSLVNGQVFADWVTPAVLKAYQSQASMIVSANQSWPREGSGAGSPDPLSTGPKLFKKCSLSLYMVGF</sequence>
<evidence type="ECO:0000313" key="7">
    <source>
        <dbReference type="EMBL" id="KAF5814997.1"/>
    </source>
</evidence>
<keyword evidence="2" id="KW-0479">Metal-binding</keyword>
<proteinExistence type="predicted"/>
<keyword evidence="4" id="KW-0862">Zinc</keyword>
<evidence type="ECO:0000256" key="3">
    <source>
        <dbReference type="ARBA" id="ARBA00022771"/>
    </source>
</evidence>
<evidence type="ECO:0000256" key="4">
    <source>
        <dbReference type="ARBA" id="ARBA00022833"/>
    </source>
</evidence>
<dbReference type="EMBL" id="MNCJ02000318">
    <property type="protein sequence ID" value="KAF5814997.1"/>
    <property type="molecule type" value="Genomic_DNA"/>
</dbReference>
<protein>
    <submittedName>
        <fullName evidence="8">Uncharacterized protein</fullName>
    </submittedName>
</protein>
<reference evidence="8" key="2">
    <citation type="submission" date="2017-02" db="EMBL/GenBank/DDBJ databases">
        <title>Sunflower complete genome.</title>
        <authorList>
            <person name="Langlade N."/>
            <person name="Munos S."/>
        </authorList>
    </citation>
    <scope>NUCLEOTIDE SEQUENCE [LARGE SCALE GENOMIC DNA]</scope>
    <source>
        <tissue evidence="8">Leaves</tissue>
    </source>
</reference>
<keyword evidence="5 6" id="KW-0472">Membrane</keyword>
<dbReference type="GO" id="GO:0008270">
    <property type="term" value="F:zinc ion binding"/>
    <property type="evidence" value="ECO:0007669"/>
    <property type="project" value="UniProtKB-KW"/>
</dbReference>
<evidence type="ECO:0000256" key="5">
    <source>
        <dbReference type="ARBA" id="ARBA00023136"/>
    </source>
</evidence>
<comment type="subcellular location">
    <subcellularLocation>
        <location evidence="1">Membrane</location>
    </subcellularLocation>
</comment>
<keyword evidence="6" id="KW-1133">Transmembrane helix</keyword>
<evidence type="ECO:0000256" key="2">
    <source>
        <dbReference type="ARBA" id="ARBA00022723"/>
    </source>
</evidence>
<keyword evidence="9" id="KW-1185">Reference proteome</keyword>
<reference evidence="7" key="3">
    <citation type="submission" date="2020-06" db="EMBL/GenBank/DDBJ databases">
        <title>Helianthus annuus Genome sequencing and assembly Release 2.</title>
        <authorList>
            <person name="Gouzy J."/>
            <person name="Langlade N."/>
            <person name="Munos S."/>
        </authorList>
    </citation>
    <scope>NUCLEOTIDE SEQUENCE</scope>
    <source>
        <tissue evidence="7">Leaves</tissue>
    </source>
</reference>
<organism evidence="8 9">
    <name type="scientific">Helianthus annuus</name>
    <name type="common">Common sunflower</name>
    <dbReference type="NCBI Taxonomy" id="4232"/>
    <lineage>
        <taxon>Eukaryota</taxon>
        <taxon>Viridiplantae</taxon>
        <taxon>Streptophyta</taxon>
        <taxon>Embryophyta</taxon>
        <taxon>Tracheophyta</taxon>
        <taxon>Spermatophyta</taxon>
        <taxon>Magnoliopsida</taxon>
        <taxon>eudicotyledons</taxon>
        <taxon>Gunneridae</taxon>
        <taxon>Pentapetalae</taxon>
        <taxon>asterids</taxon>
        <taxon>campanulids</taxon>
        <taxon>Asterales</taxon>
        <taxon>Asteraceae</taxon>
        <taxon>Asteroideae</taxon>
        <taxon>Heliantheae alliance</taxon>
        <taxon>Heliantheae</taxon>
        <taxon>Helianthus</taxon>
    </lineage>
</organism>
<evidence type="ECO:0000256" key="1">
    <source>
        <dbReference type="ARBA" id="ARBA00004370"/>
    </source>
</evidence>
<evidence type="ECO:0000256" key="6">
    <source>
        <dbReference type="SAM" id="Phobius"/>
    </source>
</evidence>